<evidence type="ECO:0000259" key="17">
    <source>
        <dbReference type="PROSITE" id="PS51194"/>
    </source>
</evidence>
<dbReference type="SUPFAM" id="SSF50249">
    <property type="entry name" value="Nucleic acid-binding proteins"/>
    <property type="match status" value="1"/>
</dbReference>
<keyword evidence="4 15" id="KW-0227">DNA damage</keyword>
<keyword evidence="9 15" id="KW-0233">DNA recombination</keyword>
<dbReference type="GO" id="GO:0006281">
    <property type="term" value="P:DNA repair"/>
    <property type="evidence" value="ECO:0007669"/>
    <property type="project" value="UniProtKB-UniRule"/>
</dbReference>
<keyword evidence="8" id="KW-0238">DNA-binding</keyword>
<dbReference type="SMART" id="SM00487">
    <property type="entry name" value="DEXDc"/>
    <property type="match status" value="1"/>
</dbReference>
<evidence type="ECO:0000256" key="15">
    <source>
        <dbReference type="RuleBase" id="RU363016"/>
    </source>
</evidence>
<dbReference type="GO" id="GO:0005524">
    <property type="term" value="F:ATP binding"/>
    <property type="evidence" value="ECO:0007669"/>
    <property type="project" value="UniProtKB-KW"/>
</dbReference>
<dbReference type="PROSITE" id="PS51192">
    <property type="entry name" value="HELICASE_ATP_BIND_1"/>
    <property type="match status" value="1"/>
</dbReference>
<dbReference type="Pfam" id="PF00270">
    <property type="entry name" value="DEAD"/>
    <property type="match status" value="1"/>
</dbReference>
<dbReference type="NCBIfam" id="NF008168">
    <property type="entry name" value="PRK10917.2-2"/>
    <property type="match status" value="1"/>
</dbReference>
<evidence type="ECO:0000256" key="4">
    <source>
        <dbReference type="ARBA" id="ARBA00022763"/>
    </source>
</evidence>
<protein>
    <recommendedName>
        <fullName evidence="2 15">ATP-dependent DNA helicase RecG</fullName>
        <ecNumber evidence="13 15">5.6.2.4</ecNumber>
    </recommendedName>
</protein>
<dbReference type="GO" id="GO:0003677">
    <property type="term" value="F:DNA binding"/>
    <property type="evidence" value="ECO:0007669"/>
    <property type="project" value="UniProtKB-KW"/>
</dbReference>
<accession>A0A2M6WS15</accession>
<evidence type="ECO:0000256" key="6">
    <source>
        <dbReference type="ARBA" id="ARBA00022806"/>
    </source>
</evidence>
<evidence type="ECO:0000259" key="16">
    <source>
        <dbReference type="PROSITE" id="PS51192"/>
    </source>
</evidence>
<dbReference type="NCBIfam" id="TIGR00643">
    <property type="entry name" value="recG"/>
    <property type="match status" value="1"/>
</dbReference>
<evidence type="ECO:0000256" key="3">
    <source>
        <dbReference type="ARBA" id="ARBA00022741"/>
    </source>
</evidence>
<keyword evidence="11" id="KW-0413">Isomerase</keyword>
<dbReference type="InterPro" id="IPR047112">
    <property type="entry name" value="RecG/Mfd"/>
</dbReference>
<evidence type="ECO:0000256" key="9">
    <source>
        <dbReference type="ARBA" id="ARBA00023172"/>
    </source>
</evidence>
<reference evidence="19" key="1">
    <citation type="submission" date="2017-09" db="EMBL/GenBank/DDBJ databases">
        <title>Depth-based differentiation of microbial function through sediment-hosted aquifers and enrichment of novel symbionts in the deep terrestrial subsurface.</title>
        <authorList>
            <person name="Probst A.J."/>
            <person name="Ladd B."/>
            <person name="Jarett J.K."/>
            <person name="Geller-Mcgrath D.E."/>
            <person name="Sieber C.M.K."/>
            <person name="Emerson J.B."/>
            <person name="Anantharaman K."/>
            <person name="Thomas B.C."/>
            <person name="Malmstrom R."/>
            <person name="Stieglmeier M."/>
            <person name="Klingl A."/>
            <person name="Woyke T."/>
            <person name="Ryan C.M."/>
            <person name="Banfield J.F."/>
        </authorList>
    </citation>
    <scope>NUCLEOTIDE SEQUENCE [LARGE SCALE GENOMIC DNA]</scope>
</reference>
<dbReference type="EC" id="5.6.2.4" evidence="13 15"/>
<evidence type="ECO:0000313" key="19">
    <source>
        <dbReference type="Proteomes" id="UP000228964"/>
    </source>
</evidence>
<dbReference type="Gene3D" id="3.40.50.300">
    <property type="entry name" value="P-loop containing nucleotide triphosphate hydrolases"/>
    <property type="match status" value="2"/>
</dbReference>
<dbReference type="InterPro" id="IPR027417">
    <property type="entry name" value="P-loop_NTPase"/>
</dbReference>
<dbReference type="SMART" id="SM00490">
    <property type="entry name" value="HELICc"/>
    <property type="match status" value="1"/>
</dbReference>
<keyword evidence="7 15" id="KW-0067">ATP-binding</keyword>
<comment type="function">
    <text evidence="15">Plays a critical role in recombination and DNA repair. Helps process Holliday junction intermediates to mature products by catalyzing branch migration. Has replication fork regression activity, unwinds stalled or blocked replication forks to make a HJ that can be resolved. Has a DNA unwinding activity characteristic of a DNA helicase with 3'-5' polarity.</text>
</comment>
<feature type="domain" description="Helicase ATP-binding" evidence="16">
    <location>
        <begin position="283"/>
        <end position="472"/>
    </location>
</feature>
<dbReference type="EMBL" id="PFAO01000008">
    <property type="protein sequence ID" value="PIT95590.1"/>
    <property type="molecule type" value="Genomic_DNA"/>
</dbReference>
<dbReference type="PROSITE" id="PS51194">
    <property type="entry name" value="HELICASE_CTER"/>
    <property type="match status" value="1"/>
</dbReference>
<dbReference type="Gene3D" id="2.40.50.140">
    <property type="entry name" value="Nucleic acid-binding proteins"/>
    <property type="match status" value="1"/>
</dbReference>
<dbReference type="CDD" id="cd04488">
    <property type="entry name" value="RecG_wedge_OBF"/>
    <property type="match status" value="1"/>
</dbReference>
<dbReference type="InterPro" id="IPR001650">
    <property type="entry name" value="Helicase_C-like"/>
</dbReference>
<evidence type="ECO:0000256" key="14">
    <source>
        <dbReference type="ARBA" id="ARBA00048988"/>
    </source>
</evidence>
<dbReference type="CDD" id="cd17992">
    <property type="entry name" value="DEXHc_RecG"/>
    <property type="match status" value="1"/>
</dbReference>
<dbReference type="InterPro" id="IPR045562">
    <property type="entry name" value="RecG_dom3_C"/>
</dbReference>
<evidence type="ECO:0000256" key="12">
    <source>
        <dbReference type="ARBA" id="ARBA00034617"/>
    </source>
</evidence>
<dbReference type="Pfam" id="PF17191">
    <property type="entry name" value="RecG_wedge"/>
    <property type="match status" value="1"/>
</dbReference>
<dbReference type="Proteomes" id="UP000228964">
    <property type="component" value="Unassembled WGS sequence"/>
</dbReference>
<comment type="caution">
    <text evidence="18">The sequence shown here is derived from an EMBL/GenBank/DDBJ whole genome shotgun (WGS) entry which is preliminary data.</text>
</comment>
<dbReference type="GO" id="GO:0006310">
    <property type="term" value="P:DNA recombination"/>
    <property type="evidence" value="ECO:0007669"/>
    <property type="project" value="UniProtKB-UniRule"/>
</dbReference>
<dbReference type="AlphaFoldDB" id="A0A2M6WS15"/>
<dbReference type="InterPro" id="IPR012340">
    <property type="entry name" value="NA-bd_OB-fold"/>
</dbReference>
<keyword evidence="3 15" id="KW-0547">Nucleotide-binding</keyword>
<dbReference type="InterPro" id="IPR014001">
    <property type="entry name" value="Helicase_ATP-bd"/>
</dbReference>
<evidence type="ECO:0000313" key="18">
    <source>
        <dbReference type="EMBL" id="PIT95590.1"/>
    </source>
</evidence>
<sequence>MITLETDITKISRVGAATAKKLKRLGIANIRDLLFYFPWRYDDFSQLTQIDKLEPGKSANIVGQIELIQNKRSWKKRMYITEALVSDGSETLRVVWFNQPFIAQNLKTGDRVSLAGKVEEDYGGVMMTSPVYEKIKIPLTPFVKGGNSAIHTQGLVPNYHLTANLTHKQVRFLIKQVIGLATRMADWLPVGVRRELRLLNLGEAIAKIHFPRSNLDITKARERLAFDELFLIQLESQLIKRELQKSQAWPIKFLEKETKKFVANLPFRLTNAQRQAAWEIIKDISKDKPMARLLEGDVGSGKTLVACLAMLNAALNGYQAVLMVPTEILAKQHYDSICRFFAGFDIKIGLVTRSSKKMNYELRIMNNKENTKSENHNSLFIIHNSDVIIGTHALIQEKIKFKNLALAIIDEQHRFGVEQRKALIDKTLPQPSSYQREGVRERLMPHLLSMTATPIPRSLALALYGDLDISIINEMPQGRKKIVTQVVPEIKRRQAYNFIRQQIKAGRQAFVICPLIDLSDKLGVKSVEAEYQKLDKEIFPDLTIGKLHGRLKAPAKEKIMQEFLDNKIKVLVSTSVVEVGVDVPNATIMMIEGADRFGLAQIHQFRGRVGRSDYQSYCFLFTESEAEKTLKRLQALVNHHDGFELAKIDLKFRGPGEVYGTAQKGFPELKIASLFDYALMKQARDQAVKLIDQDPSLASWPGLKEKLGEWEGKAHLE</sequence>
<feature type="domain" description="Helicase C-terminal" evidence="17">
    <location>
        <begin position="491"/>
        <end position="651"/>
    </location>
</feature>
<evidence type="ECO:0000256" key="1">
    <source>
        <dbReference type="ARBA" id="ARBA00007504"/>
    </source>
</evidence>
<evidence type="ECO:0000256" key="11">
    <source>
        <dbReference type="ARBA" id="ARBA00023235"/>
    </source>
</evidence>
<name>A0A2M6WS15_9BACT</name>
<evidence type="ECO:0000256" key="2">
    <source>
        <dbReference type="ARBA" id="ARBA00017846"/>
    </source>
</evidence>
<dbReference type="GO" id="GO:0016887">
    <property type="term" value="F:ATP hydrolysis activity"/>
    <property type="evidence" value="ECO:0007669"/>
    <property type="project" value="RHEA"/>
</dbReference>
<dbReference type="InterPro" id="IPR011545">
    <property type="entry name" value="DEAD/DEAH_box_helicase_dom"/>
</dbReference>
<dbReference type="Pfam" id="PF19833">
    <property type="entry name" value="RecG_dom3_C"/>
    <property type="match status" value="1"/>
</dbReference>
<keyword evidence="6 15" id="KW-0347">Helicase</keyword>
<comment type="similarity">
    <text evidence="1 15">Belongs to the helicase family. RecG subfamily.</text>
</comment>
<dbReference type="PANTHER" id="PTHR47964:SF1">
    <property type="entry name" value="ATP-DEPENDENT DNA HELICASE HOMOLOG RECG, CHLOROPLASTIC"/>
    <property type="match status" value="1"/>
</dbReference>
<dbReference type="SUPFAM" id="SSF52540">
    <property type="entry name" value="P-loop containing nucleoside triphosphate hydrolases"/>
    <property type="match status" value="2"/>
</dbReference>
<dbReference type="GO" id="GO:0043138">
    <property type="term" value="F:3'-5' DNA helicase activity"/>
    <property type="evidence" value="ECO:0007669"/>
    <property type="project" value="UniProtKB-EC"/>
</dbReference>
<dbReference type="NCBIfam" id="NF008165">
    <property type="entry name" value="PRK10917.1-3"/>
    <property type="match status" value="1"/>
</dbReference>
<organism evidence="18 19">
    <name type="scientific">Candidatus Falkowbacteria bacterium CG10_big_fil_rev_8_21_14_0_10_38_22</name>
    <dbReference type="NCBI Taxonomy" id="1974564"/>
    <lineage>
        <taxon>Bacteria</taxon>
        <taxon>Candidatus Falkowiibacteriota</taxon>
    </lineage>
</organism>
<evidence type="ECO:0000256" key="13">
    <source>
        <dbReference type="ARBA" id="ARBA00034808"/>
    </source>
</evidence>
<dbReference type="Pfam" id="PF00271">
    <property type="entry name" value="Helicase_C"/>
    <property type="match status" value="1"/>
</dbReference>
<evidence type="ECO:0000256" key="5">
    <source>
        <dbReference type="ARBA" id="ARBA00022801"/>
    </source>
</evidence>
<gene>
    <name evidence="18" type="ORF">COT96_00390</name>
</gene>
<comment type="catalytic activity">
    <reaction evidence="14 15">
        <text>ATP + H2O = ADP + phosphate + H(+)</text>
        <dbReference type="Rhea" id="RHEA:13065"/>
        <dbReference type="ChEBI" id="CHEBI:15377"/>
        <dbReference type="ChEBI" id="CHEBI:15378"/>
        <dbReference type="ChEBI" id="CHEBI:30616"/>
        <dbReference type="ChEBI" id="CHEBI:43474"/>
        <dbReference type="ChEBI" id="CHEBI:456216"/>
        <dbReference type="EC" id="5.6.2.4"/>
    </reaction>
</comment>
<evidence type="ECO:0000256" key="8">
    <source>
        <dbReference type="ARBA" id="ARBA00023125"/>
    </source>
</evidence>
<dbReference type="PANTHER" id="PTHR47964">
    <property type="entry name" value="ATP-DEPENDENT DNA HELICASE HOMOLOG RECG, CHLOROPLASTIC"/>
    <property type="match status" value="1"/>
</dbReference>
<evidence type="ECO:0000256" key="7">
    <source>
        <dbReference type="ARBA" id="ARBA00022840"/>
    </source>
</evidence>
<comment type="catalytic activity">
    <reaction evidence="12 15">
        <text>Couples ATP hydrolysis with the unwinding of duplex DNA by translocating in the 3'-5' direction.</text>
        <dbReference type="EC" id="5.6.2.4"/>
    </reaction>
</comment>
<keyword evidence="5 15" id="KW-0378">Hydrolase</keyword>
<dbReference type="InterPro" id="IPR004609">
    <property type="entry name" value="ATP-dep_DNA_helicase_RecG"/>
</dbReference>
<keyword evidence="10 15" id="KW-0234">DNA repair</keyword>
<evidence type="ECO:0000256" key="10">
    <source>
        <dbReference type="ARBA" id="ARBA00023204"/>
    </source>
</evidence>
<dbReference type="InterPro" id="IPR033454">
    <property type="entry name" value="RecG_wedge"/>
</dbReference>
<proteinExistence type="inferred from homology"/>